<keyword evidence="2" id="KW-1185">Reference proteome</keyword>
<comment type="caution">
    <text evidence="1">The sequence shown here is derived from an EMBL/GenBank/DDBJ whole genome shotgun (WGS) entry which is preliminary data.</text>
</comment>
<organism evidence="1 2">
    <name type="scientific">Flectobacillus roseus</name>
    <dbReference type="NCBI Taxonomy" id="502259"/>
    <lineage>
        <taxon>Bacteria</taxon>
        <taxon>Pseudomonadati</taxon>
        <taxon>Bacteroidota</taxon>
        <taxon>Cytophagia</taxon>
        <taxon>Cytophagales</taxon>
        <taxon>Flectobacillaceae</taxon>
        <taxon>Flectobacillus</taxon>
    </lineage>
</organism>
<name>A0ABT6YF52_9BACT</name>
<evidence type="ECO:0000313" key="1">
    <source>
        <dbReference type="EMBL" id="MDI9862219.1"/>
    </source>
</evidence>
<dbReference type="EMBL" id="JASHIF010000026">
    <property type="protein sequence ID" value="MDI9862219.1"/>
    <property type="molecule type" value="Genomic_DNA"/>
</dbReference>
<dbReference type="RefSeq" id="WP_283346491.1">
    <property type="nucleotide sequence ID" value="NZ_JASHIF010000026.1"/>
</dbReference>
<proteinExistence type="predicted"/>
<reference evidence="1 2" key="1">
    <citation type="submission" date="2023-05" db="EMBL/GenBank/DDBJ databases">
        <title>Novel species of genus Flectobacillus isolated from stream in China.</title>
        <authorList>
            <person name="Lu H."/>
        </authorList>
    </citation>
    <scope>NUCLEOTIDE SEQUENCE [LARGE SCALE GENOMIC DNA]</scope>
    <source>
        <strain evidence="1 2">KCTC 42575</strain>
    </source>
</reference>
<evidence type="ECO:0000313" key="2">
    <source>
        <dbReference type="Proteomes" id="UP001236507"/>
    </source>
</evidence>
<accession>A0ABT6YF52</accession>
<gene>
    <name evidence="1" type="ORF">QM524_23550</name>
</gene>
<protein>
    <recommendedName>
        <fullName evidence="3">DUF4397 domain-containing protein</fullName>
    </recommendedName>
</protein>
<dbReference type="Proteomes" id="UP001236507">
    <property type="component" value="Unassembled WGS sequence"/>
</dbReference>
<evidence type="ECO:0008006" key="3">
    <source>
        <dbReference type="Google" id="ProtNLM"/>
    </source>
</evidence>
<sequence>MKNSIQKYFVTIRALQVILLVAVASAVTLGQNLGCNFKPGTITLNLTGQSQGTNIVTYIVLVDGGNVIKFKSGLNSTTINNVTVGSYKAVAITWDNSQANAPVVEVGLNLNNVDHCWKSTAVDMTICDCNTTTNSITVPISTGVNPQYVLTNGRGVIQSIQSSTTFSGLNNDVYNVYVACGIGTKPNLLVGSNIKLVTTSDLCEPIPLPYVVCVAECAPVICMPMTVMKLVK</sequence>